<dbReference type="Gene3D" id="3.30.70.330">
    <property type="match status" value="1"/>
</dbReference>
<keyword evidence="5 6" id="KW-0687">Ribonucleoprotein</keyword>
<keyword evidence="2" id="KW-0699">rRNA-binding</keyword>
<gene>
    <name evidence="7" type="ORF">ILEXP_LOCUS11402</name>
</gene>
<keyword evidence="3" id="KW-0694">RNA-binding</keyword>
<keyword evidence="8" id="KW-1185">Reference proteome</keyword>
<organism evidence="7 8">
    <name type="scientific">Ilex paraguariensis</name>
    <name type="common">yerba mate</name>
    <dbReference type="NCBI Taxonomy" id="185542"/>
    <lineage>
        <taxon>Eukaryota</taxon>
        <taxon>Viridiplantae</taxon>
        <taxon>Streptophyta</taxon>
        <taxon>Embryophyta</taxon>
        <taxon>Tracheophyta</taxon>
        <taxon>Spermatophyta</taxon>
        <taxon>Magnoliopsida</taxon>
        <taxon>eudicotyledons</taxon>
        <taxon>Gunneridae</taxon>
        <taxon>Pentapetalae</taxon>
        <taxon>asterids</taxon>
        <taxon>campanulids</taxon>
        <taxon>Aquifoliales</taxon>
        <taxon>Aquifoliaceae</taxon>
        <taxon>Ilex</taxon>
    </lineage>
</organism>
<dbReference type="Pfam" id="PF00276">
    <property type="entry name" value="Ribosomal_L23"/>
    <property type="match status" value="1"/>
</dbReference>
<evidence type="ECO:0000313" key="8">
    <source>
        <dbReference type="Proteomes" id="UP001642360"/>
    </source>
</evidence>
<evidence type="ECO:0008006" key="9">
    <source>
        <dbReference type="Google" id="ProtNLM"/>
    </source>
</evidence>
<comment type="caution">
    <text evidence="7">The sequence shown here is derived from an EMBL/GenBank/DDBJ whole genome shotgun (WGS) entry which is preliminary data.</text>
</comment>
<comment type="similarity">
    <text evidence="1 6">Belongs to the universal ribosomal protein uL23 family.</text>
</comment>
<dbReference type="InterPro" id="IPR001014">
    <property type="entry name" value="Ribosomal_uL23_CS"/>
</dbReference>
<sequence length="240" mass="26761">MASPLVMASTAAFASNTISQLKICSFRTSAPITRALIPPKGIIFGSSFRLASPSRRDSFSTISNYQSQTEELPSFSFLEGIFMQSISPSEIGSLKQADPEIQASKVVGEVKLDSSKFEEEAKKIQTSVAFHLQKKLKKDRRSLYPHITAAPRDKLDCNEILLYPHITESTLKIIINNNTLVFTVHRRANKSNIKDAVKKMFNIQSKKVNTLVMPDGTKKAYVKLKPDNNALEIAKKIKMI</sequence>
<dbReference type="GO" id="GO:1990904">
    <property type="term" value="C:ribonucleoprotein complex"/>
    <property type="evidence" value="ECO:0007669"/>
    <property type="project" value="UniProtKB-KW"/>
</dbReference>
<keyword evidence="4 6" id="KW-0689">Ribosomal protein</keyword>
<evidence type="ECO:0000313" key="7">
    <source>
        <dbReference type="EMBL" id="CAK9143681.1"/>
    </source>
</evidence>
<accession>A0ABC8RHK0</accession>
<evidence type="ECO:0000256" key="4">
    <source>
        <dbReference type="ARBA" id="ARBA00022980"/>
    </source>
</evidence>
<dbReference type="InterPro" id="IPR012677">
    <property type="entry name" value="Nucleotide-bd_a/b_plait_sf"/>
</dbReference>
<evidence type="ECO:0000256" key="1">
    <source>
        <dbReference type="ARBA" id="ARBA00006700"/>
    </source>
</evidence>
<dbReference type="GO" id="GO:0019843">
    <property type="term" value="F:rRNA binding"/>
    <property type="evidence" value="ECO:0007669"/>
    <property type="project" value="UniProtKB-KW"/>
</dbReference>
<dbReference type="PROSITE" id="PS00050">
    <property type="entry name" value="RIBOSOMAL_L23"/>
    <property type="match status" value="1"/>
</dbReference>
<dbReference type="Proteomes" id="UP001642360">
    <property type="component" value="Unassembled WGS sequence"/>
</dbReference>
<dbReference type="SUPFAM" id="SSF54189">
    <property type="entry name" value="Ribosomal proteins S24e, L23 and L15e"/>
    <property type="match status" value="1"/>
</dbReference>
<evidence type="ECO:0000256" key="2">
    <source>
        <dbReference type="ARBA" id="ARBA00022730"/>
    </source>
</evidence>
<dbReference type="GO" id="GO:0003729">
    <property type="term" value="F:mRNA binding"/>
    <property type="evidence" value="ECO:0007669"/>
    <property type="project" value="UniProtKB-ARBA"/>
</dbReference>
<protein>
    <recommendedName>
        <fullName evidence="9">50S ribosomal protein L23, chloroplastic</fullName>
    </recommendedName>
</protein>
<evidence type="ECO:0000256" key="6">
    <source>
        <dbReference type="RuleBase" id="RU003934"/>
    </source>
</evidence>
<evidence type="ECO:0000256" key="5">
    <source>
        <dbReference type="ARBA" id="ARBA00023274"/>
    </source>
</evidence>
<name>A0ABC8RHK0_9AQUA</name>
<dbReference type="AlphaFoldDB" id="A0ABC8RHK0"/>
<dbReference type="InterPro" id="IPR012678">
    <property type="entry name" value="Ribosomal_uL23/eL15/eS24_sf"/>
</dbReference>
<dbReference type="GO" id="GO:0005840">
    <property type="term" value="C:ribosome"/>
    <property type="evidence" value="ECO:0007669"/>
    <property type="project" value="UniProtKB-KW"/>
</dbReference>
<dbReference type="InterPro" id="IPR013025">
    <property type="entry name" value="Ribosomal_uL23-like"/>
</dbReference>
<dbReference type="EMBL" id="CAUOFW020001325">
    <property type="protein sequence ID" value="CAK9143681.1"/>
    <property type="molecule type" value="Genomic_DNA"/>
</dbReference>
<dbReference type="HAMAP" id="MF_01369_A">
    <property type="entry name" value="Ribosomal_uL23_A"/>
    <property type="match status" value="1"/>
</dbReference>
<dbReference type="FunFam" id="3.30.70.330:FF:000532">
    <property type="entry name" value="50S ribosomal protein L23"/>
    <property type="match status" value="1"/>
</dbReference>
<proteinExistence type="inferred from homology"/>
<dbReference type="PANTHER" id="PTHR11620">
    <property type="entry name" value="60S RIBOSOMAL PROTEIN L23A"/>
    <property type="match status" value="1"/>
</dbReference>
<dbReference type="NCBIfam" id="NF011118">
    <property type="entry name" value="PRK14548.1"/>
    <property type="match status" value="1"/>
</dbReference>
<evidence type="ECO:0000256" key="3">
    <source>
        <dbReference type="ARBA" id="ARBA00022884"/>
    </source>
</evidence>
<reference evidence="7 8" key="1">
    <citation type="submission" date="2024-02" db="EMBL/GenBank/DDBJ databases">
        <authorList>
            <person name="Vignale AGUSTIN F."/>
            <person name="Sosa J E."/>
            <person name="Modenutti C."/>
        </authorList>
    </citation>
    <scope>NUCLEOTIDE SEQUENCE [LARGE SCALE GENOMIC DNA]</scope>
</reference>